<dbReference type="PANTHER" id="PTHR43479:SF11">
    <property type="entry name" value="ACREF_ENVCD OPERON REPRESSOR-RELATED"/>
    <property type="match status" value="1"/>
</dbReference>
<sequence>MLIISRVSKEPEVRQAELMDAAEELFISAGYQQTTVSMIVKKVGVAQGTFYYHFASKEVILEAIFDRYIRKMILEVHSAYARQNTALEKLQLFFKLFYKLCYYDESGLIAKILYKEKQGQLINKLWRQTLIATTPILRCILEQGNREGVTRVIHMDETLSFFAGIMASLLEASSPSEFGHEADPAVMNNKLKIAGNLIEALLGLQAASIQFDLPEKEQAQYAADALAPKAVR</sequence>
<dbReference type="PROSITE" id="PS01081">
    <property type="entry name" value="HTH_TETR_1"/>
    <property type="match status" value="1"/>
</dbReference>
<dbReference type="STRING" id="146817.SAMN04488502_101804"/>
<evidence type="ECO:0000259" key="3">
    <source>
        <dbReference type="PROSITE" id="PS50977"/>
    </source>
</evidence>
<dbReference type="Proteomes" id="UP000214880">
    <property type="component" value="Unassembled WGS sequence"/>
</dbReference>
<evidence type="ECO:0000256" key="1">
    <source>
        <dbReference type="ARBA" id="ARBA00023125"/>
    </source>
</evidence>
<dbReference type="AlphaFoldDB" id="A0A1G9MUC6"/>
<organism evidence="4 5">
    <name type="scientific">Dendrosporobacter quercicolus</name>
    <dbReference type="NCBI Taxonomy" id="146817"/>
    <lineage>
        <taxon>Bacteria</taxon>
        <taxon>Bacillati</taxon>
        <taxon>Bacillota</taxon>
        <taxon>Negativicutes</taxon>
        <taxon>Selenomonadales</taxon>
        <taxon>Sporomusaceae</taxon>
        <taxon>Dendrosporobacter</taxon>
    </lineage>
</organism>
<evidence type="ECO:0000256" key="2">
    <source>
        <dbReference type="PROSITE-ProRule" id="PRU00335"/>
    </source>
</evidence>
<name>A0A1G9MUC6_9FIRM</name>
<dbReference type="SUPFAM" id="SSF46689">
    <property type="entry name" value="Homeodomain-like"/>
    <property type="match status" value="1"/>
</dbReference>
<feature type="domain" description="HTH tetR-type" evidence="3">
    <location>
        <begin position="12"/>
        <end position="72"/>
    </location>
</feature>
<dbReference type="InterPro" id="IPR023772">
    <property type="entry name" value="DNA-bd_HTH_TetR-type_CS"/>
</dbReference>
<dbReference type="Gene3D" id="1.10.357.10">
    <property type="entry name" value="Tetracycline Repressor, domain 2"/>
    <property type="match status" value="1"/>
</dbReference>
<protein>
    <submittedName>
        <fullName evidence="4">Transcriptional regulator, TetR family</fullName>
    </submittedName>
</protein>
<dbReference type="InterPro" id="IPR001647">
    <property type="entry name" value="HTH_TetR"/>
</dbReference>
<dbReference type="PROSITE" id="PS50977">
    <property type="entry name" value="HTH_TETR_2"/>
    <property type="match status" value="1"/>
</dbReference>
<accession>A0A1G9MUC6</accession>
<reference evidence="4 5" key="1">
    <citation type="submission" date="2016-10" db="EMBL/GenBank/DDBJ databases">
        <authorList>
            <person name="de Groot N.N."/>
        </authorList>
    </citation>
    <scope>NUCLEOTIDE SEQUENCE [LARGE SCALE GENOMIC DNA]</scope>
    <source>
        <strain evidence="4 5">DSM 1736</strain>
    </source>
</reference>
<dbReference type="InterPro" id="IPR009057">
    <property type="entry name" value="Homeodomain-like_sf"/>
</dbReference>
<keyword evidence="5" id="KW-1185">Reference proteome</keyword>
<proteinExistence type="predicted"/>
<dbReference type="PANTHER" id="PTHR43479">
    <property type="entry name" value="ACREF/ENVCD OPERON REPRESSOR-RELATED"/>
    <property type="match status" value="1"/>
</dbReference>
<dbReference type="GO" id="GO:0003677">
    <property type="term" value="F:DNA binding"/>
    <property type="evidence" value="ECO:0007669"/>
    <property type="project" value="UniProtKB-UniRule"/>
</dbReference>
<keyword evidence="1 2" id="KW-0238">DNA-binding</keyword>
<gene>
    <name evidence="4" type="ORF">SAMN04488502_101804</name>
</gene>
<evidence type="ECO:0000313" key="5">
    <source>
        <dbReference type="Proteomes" id="UP000214880"/>
    </source>
</evidence>
<dbReference type="Pfam" id="PF00440">
    <property type="entry name" value="TetR_N"/>
    <property type="match status" value="1"/>
</dbReference>
<evidence type="ECO:0000313" key="4">
    <source>
        <dbReference type="EMBL" id="SDL77868.1"/>
    </source>
</evidence>
<dbReference type="EMBL" id="FNHB01000001">
    <property type="protein sequence ID" value="SDL77868.1"/>
    <property type="molecule type" value="Genomic_DNA"/>
</dbReference>
<dbReference type="PRINTS" id="PR00455">
    <property type="entry name" value="HTHTETR"/>
</dbReference>
<dbReference type="InterPro" id="IPR050624">
    <property type="entry name" value="HTH-type_Tx_Regulator"/>
</dbReference>
<feature type="DNA-binding region" description="H-T-H motif" evidence="2">
    <location>
        <begin position="35"/>
        <end position="54"/>
    </location>
</feature>